<evidence type="ECO:0000256" key="4">
    <source>
        <dbReference type="SAM" id="MobiDB-lite"/>
    </source>
</evidence>
<accession>A0A0G1S0K3</accession>
<feature type="compositionally biased region" description="Basic and acidic residues" evidence="4">
    <location>
        <begin position="222"/>
        <end position="239"/>
    </location>
</feature>
<dbReference type="Pfam" id="PF07719">
    <property type="entry name" value="TPR_2"/>
    <property type="match status" value="1"/>
</dbReference>
<evidence type="ECO:0000313" key="5">
    <source>
        <dbReference type="EMBL" id="KKU63039.1"/>
    </source>
</evidence>
<dbReference type="Gene3D" id="1.25.40.10">
    <property type="entry name" value="Tetratricopeptide repeat domain"/>
    <property type="match status" value="1"/>
</dbReference>
<evidence type="ECO:0000256" key="2">
    <source>
        <dbReference type="ARBA" id="ARBA00022803"/>
    </source>
</evidence>
<dbReference type="SMART" id="SM00028">
    <property type="entry name" value="TPR"/>
    <property type="match status" value="1"/>
</dbReference>
<dbReference type="InterPro" id="IPR019734">
    <property type="entry name" value="TPR_rpt"/>
</dbReference>
<dbReference type="EMBL" id="LCNV01000036">
    <property type="protein sequence ID" value="KKU63039.1"/>
    <property type="molecule type" value="Genomic_DNA"/>
</dbReference>
<evidence type="ECO:0000256" key="3">
    <source>
        <dbReference type="PROSITE-ProRule" id="PRU00339"/>
    </source>
</evidence>
<sequence length="254" mass="28157">MDLARKAIDAALVRDWKTAIAINLELIRENPLDIDSLNRLGRAYFETGQRNKAISAYQKVIQLDKFNPIALRGLSSTKSVSGTLKNFRPLTTPTTAPIFLEEPGVTKTISLTRLGDPATISRLHPGDPVSLVAREHCVSVMSNSSLYLGRLPDDLASRMRSFLKAGNTYGAWVKSLDTTQGAAKLSLKIFIREVTRSQKFRNVPSFPITEKLTYAAFTPPELIHEEKPDTGFSDDEKSEMVSGSVRTSREPDFT</sequence>
<keyword evidence="2 3" id="KW-0802">TPR repeat</keyword>
<dbReference type="Proteomes" id="UP000034364">
    <property type="component" value="Unassembled WGS sequence"/>
</dbReference>
<keyword evidence="1" id="KW-0677">Repeat</keyword>
<reference evidence="5 6" key="1">
    <citation type="journal article" date="2015" name="Nature">
        <title>rRNA introns, odd ribosomes, and small enigmatic genomes across a large radiation of phyla.</title>
        <authorList>
            <person name="Brown C.T."/>
            <person name="Hug L.A."/>
            <person name="Thomas B.C."/>
            <person name="Sharon I."/>
            <person name="Castelle C.J."/>
            <person name="Singh A."/>
            <person name="Wilkins M.J."/>
            <person name="Williams K.H."/>
            <person name="Banfield J.F."/>
        </authorList>
    </citation>
    <scope>NUCLEOTIDE SEQUENCE [LARGE SCALE GENOMIC DNA]</scope>
</reference>
<evidence type="ECO:0000256" key="1">
    <source>
        <dbReference type="ARBA" id="ARBA00022737"/>
    </source>
</evidence>
<dbReference type="PROSITE" id="PS50005">
    <property type="entry name" value="TPR"/>
    <property type="match status" value="1"/>
</dbReference>
<protein>
    <submittedName>
        <fullName evidence="5">Uncharacterized protein</fullName>
    </submittedName>
</protein>
<proteinExistence type="predicted"/>
<name>A0A0G1S0K3_9BACT</name>
<organism evidence="5 6">
    <name type="scientific">Candidatus Amesbacteria bacterium GW2011_GWA1_47_16</name>
    <dbReference type="NCBI Taxonomy" id="1618353"/>
    <lineage>
        <taxon>Bacteria</taxon>
        <taxon>Candidatus Amesiibacteriota</taxon>
    </lineage>
</organism>
<dbReference type="InterPro" id="IPR013105">
    <property type="entry name" value="TPR_2"/>
</dbReference>
<feature type="region of interest" description="Disordered" evidence="4">
    <location>
        <begin position="220"/>
        <end position="254"/>
    </location>
</feature>
<feature type="repeat" description="TPR" evidence="3">
    <location>
        <begin position="34"/>
        <end position="67"/>
    </location>
</feature>
<dbReference type="AlphaFoldDB" id="A0A0G1S0K3"/>
<comment type="caution">
    <text evidence="5">The sequence shown here is derived from an EMBL/GenBank/DDBJ whole genome shotgun (WGS) entry which is preliminary data.</text>
</comment>
<evidence type="ECO:0000313" key="6">
    <source>
        <dbReference type="Proteomes" id="UP000034364"/>
    </source>
</evidence>
<dbReference type="InterPro" id="IPR011990">
    <property type="entry name" value="TPR-like_helical_dom_sf"/>
</dbReference>
<gene>
    <name evidence="5" type="ORF">UX87_C0036G0008</name>
</gene>
<dbReference type="SUPFAM" id="SSF48452">
    <property type="entry name" value="TPR-like"/>
    <property type="match status" value="1"/>
</dbReference>